<dbReference type="InterPro" id="IPR007419">
    <property type="entry name" value="BFD-like_2Fe2S-bd_dom"/>
</dbReference>
<dbReference type="Pfam" id="PF04324">
    <property type="entry name" value="Fer2_BFD"/>
    <property type="match status" value="1"/>
</dbReference>
<proteinExistence type="inferred from homology"/>
<keyword evidence="5" id="KW-0500">Molybdenum</keyword>
<evidence type="ECO:0000313" key="12">
    <source>
        <dbReference type="EMBL" id="MCL1125081.1"/>
    </source>
</evidence>
<evidence type="ECO:0000256" key="3">
    <source>
        <dbReference type="ARBA" id="ARBA00008747"/>
    </source>
</evidence>
<dbReference type="InterPro" id="IPR041854">
    <property type="entry name" value="BFD-like_2Fe2S-bd_dom_sf"/>
</dbReference>
<comment type="cofactor">
    <cofactor evidence="1">
        <name>Mo-bis(molybdopterin guanine dinucleotide)</name>
        <dbReference type="ChEBI" id="CHEBI:60539"/>
    </cofactor>
</comment>
<evidence type="ECO:0000256" key="8">
    <source>
        <dbReference type="ARBA" id="ARBA00023004"/>
    </source>
</evidence>
<dbReference type="InterPro" id="IPR027467">
    <property type="entry name" value="MopterinOxRdtase_cofactor_BS"/>
</dbReference>
<keyword evidence="6" id="KW-0479">Metal-binding</keyword>
<protein>
    <submittedName>
        <fullName evidence="12">Nitrate reductase</fullName>
    </submittedName>
</protein>
<dbReference type="Pfam" id="PF04879">
    <property type="entry name" value="Molybdop_Fe4S4"/>
    <property type="match status" value="1"/>
</dbReference>
<keyword evidence="10" id="KW-0534">Nitrate assimilation</keyword>
<dbReference type="InterPro" id="IPR006963">
    <property type="entry name" value="Mopterin_OxRdtase_4Fe-4S_dom"/>
</dbReference>
<keyword evidence="9" id="KW-0411">Iron-sulfur</keyword>
<dbReference type="SMART" id="SM00926">
    <property type="entry name" value="Molybdop_Fe4S4"/>
    <property type="match status" value="1"/>
</dbReference>
<dbReference type="SUPFAM" id="SSF50692">
    <property type="entry name" value="ADC-like"/>
    <property type="match status" value="1"/>
</dbReference>
<feature type="domain" description="4Fe-4S Mo/W bis-MGD-type" evidence="11">
    <location>
        <begin position="7"/>
        <end position="63"/>
    </location>
</feature>
<organism evidence="12 13">
    <name type="scientific">Shewanella surugensis</name>
    <dbReference type="NCBI Taxonomy" id="212020"/>
    <lineage>
        <taxon>Bacteria</taxon>
        <taxon>Pseudomonadati</taxon>
        <taxon>Pseudomonadota</taxon>
        <taxon>Gammaproteobacteria</taxon>
        <taxon>Alteromonadales</taxon>
        <taxon>Shewanellaceae</taxon>
        <taxon>Shewanella</taxon>
    </lineage>
</organism>
<dbReference type="Proteomes" id="UP001203423">
    <property type="component" value="Unassembled WGS sequence"/>
</dbReference>
<evidence type="ECO:0000256" key="5">
    <source>
        <dbReference type="ARBA" id="ARBA00022505"/>
    </source>
</evidence>
<dbReference type="InterPro" id="IPR006656">
    <property type="entry name" value="Mopterin_OxRdtase"/>
</dbReference>
<comment type="caution">
    <text evidence="12">The sequence shown here is derived from an EMBL/GenBank/DDBJ whole genome shotgun (WGS) entry which is preliminary data.</text>
</comment>
<dbReference type="Gene3D" id="2.40.40.20">
    <property type="match status" value="1"/>
</dbReference>
<evidence type="ECO:0000256" key="2">
    <source>
        <dbReference type="ARBA" id="ARBA00001966"/>
    </source>
</evidence>
<evidence type="ECO:0000256" key="1">
    <source>
        <dbReference type="ARBA" id="ARBA00001942"/>
    </source>
</evidence>
<evidence type="ECO:0000256" key="6">
    <source>
        <dbReference type="ARBA" id="ARBA00022723"/>
    </source>
</evidence>
<dbReference type="PANTHER" id="PTHR43105:SF9">
    <property type="entry name" value="NADPH-FE(3+) OXIDOREDUCTASE SUBUNIT ALPHA"/>
    <property type="match status" value="1"/>
</dbReference>
<sequence length="896" mass="99834">MSQDSSRPWIKTTCAYCGVGCGVEAKTNHQGQLEIRGDETHPANYGKLCSKGLALGETVTPTGRLHHPMIEKEMTAWPQALTHVAQQFTKIIREHGPNAIAFYASGQLLTEDYYVANKLMKGFIGSANIDTNSRLCMSSSVSAHKRAFGSDLVPGCYQDIEHAEMIILVGSNLAWCHPVIYQRIKEAKKYKPHLYVVVIDPRSTASCEIANLHLAIRPGADVALFNGLLCELNRRQKLDRHYIEKHTEGFSDTLVSAQQDTPSFDKLAALLSLSQTDLMTFYEHFANTNKVMTFYSQGVNQSCYGTDKVNAIINCHLATGKVGRLGACPFSITGQPNAMGGREVGGLANTLAAHMEFNHQAHHQTLSEYWQTSTLASKPGLKAIDMFDALDRGEIKAIWIMATNPVVSLPNSHKIQQALEKCPFVVVSDCIEDTDTTRTANVLLPAQGWAEKSGTVTNSERRISRQRRLLPTPGEGKPDWWIISQVAKHMGFESAFNYRHEADIFKEYAQLTELNNYGSTARALNLAGLSQLSATEYNLLSPQQWPLMSKQSNIEHHRLFSEGVYFTSSTKAQFIALKYHLPLQQVSSQYPFILNTGRIRDQWHTMTRSGLSPSLSAYQAEPTLYLHPLDAKRQALQQGELVEISSTLGKSLLKVTLSEQLRRGELFAPIHWSNTTSSRGKIGQLISQHVDAISGQPEFKHTAVNIHVYPYQSDALLLTKKTISALESDLTAFPYWVKQTVTNGYLYHIASQLIPAQLQQQLHSFQKVAHHNQLSFNDNQSNFRFANITDKQIDFAYMVSNKLPKDSRSWFRTLLSHPIDSDMSLSLLANLPQGSLAVGELICACKQVGRTQLCHAIRQHDINQLTDLTRVTQAGSGCGSCLPELHNILEQELTLT</sequence>
<dbReference type="PROSITE" id="PS51669">
    <property type="entry name" value="4FE4S_MOW_BIS_MGD"/>
    <property type="match status" value="1"/>
</dbReference>
<accession>A0ABT0LBL5</accession>
<evidence type="ECO:0000256" key="4">
    <source>
        <dbReference type="ARBA" id="ARBA00022485"/>
    </source>
</evidence>
<dbReference type="InterPro" id="IPR050123">
    <property type="entry name" value="Prok_molybdopt-oxidoreductase"/>
</dbReference>
<dbReference type="Gene3D" id="2.20.25.90">
    <property type="entry name" value="ADC-like domains"/>
    <property type="match status" value="1"/>
</dbReference>
<evidence type="ECO:0000256" key="9">
    <source>
        <dbReference type="ARBA" id="ARBA00023014"/>
    </source>
</evidence>
<keyword evidence="4" id="KW-0004">4Fe-4S</keyword>
<dbReference type="Gene3D" id="3.40.50.740">
    <property type="match status" value="1"/>
</dbReference>
<reference evidence="12 13" key="1">
    <citation type="submission" date="2022-01" db="EMBL/GenBank/DDBJ databases">
        <title>Whole genome-based taxonomy of the Shewanellaceae.</title>
        <authorList>
            <person name="Martin-Rodriguez A.J."/>
        </authorList>
    </citation>
    <scope>NUCLEOTIDE SEQUENCE [LARGE SCALE GENOMIC DNA]</scope>
    <source>
        <strain evidence="12 13">DSM 17177</strain>
    </source>
</reference>
<dbReference type="Gene3D" id="1.10.10.1100">
    <property type="entry name" value="BFD-like [2Fe-2S]-binding domain"/>
    <property type="match status" value="1"/>
</dbReference>
<dbReference type="CDD" id="cd02791">
    <property type="entry name" value="MopB_CT_Nitrate-R-NapA-like"/>
    <property type="match status" value="1"/>
</dbReference>
<dbReference type="PANTHER" id="PTHR43105">
    <property type="entry name" value="RESPIRATORY NITRATE REDUCTASE"/>
    <property type="match status" value="1"/>
</dbReference>
<gene>
    <name evidence="12" type="ORF">L2764_11495</name>
</gene>
<keyword evidence="7" id="KW-0560">Oxidoreductase</keyword>
<evidence type="ECO:0000256" key="7">
    <source>
        <dbReference type="ARBA" id="ARBA00023002"/>
    </source>
</evidence>
<evidence type="ECO:0000259" key="11">
    <source>
        <dbReference type="PROSITE" id="PS51669"/>
    </source>
</evidence>
<keyword evidence="13" id="KW-1185">Reference proteome</keyword>
<comment type="cofactor">
    <cofactor evidence="2">
        <name>[4Fe-4S] cluster</name>
        <dbReference type="ChEBI" id="CHEBI:49883"/>
    </cofactor>
</comment>
<dbReference type="SUPFAM" id="SSF53706">
    <property type="entry name" value="Formate dehydrogenase/DMSO reductase, domains 1-3"/>
    <property type="match status" value="1"/>
</dbReference>
<dbReference type="CDD" id="cd02754">
    <property type="entry name" value="MopB_Nitrate-R-NapA-like"/>
    <property type="match status" value="1"/>
</dbReference>
<comment type="similarity">
    <text evidence="3">Belongs to the prokaryotic molybdopterin-containing oxidoreductase family. NasA/NapA/NarB subfamily.</text>
</comment>
<dbReference type="Gene3D" id="3.40.228.10">
    <property type="entry name" value="Dimethylsulfoxide Reductase, domain 2"/>
    <property type="match status" value="1"/>
</dbReference>
<dbReference type="InterPro" id="IPR041957">
    <property type="entry name" value="CT_Nitrate-R-NapA-like"/>
</dbReference>
<dbReference type="Pfam" id="PF01568">
    <property type="entry name" value="Molydop_binding"/>
    <property type="match status" value="1"/>
</dbReference>
<dbReference type="InterPro" id="IPR009010">
    <property type="entry name" value="Asp_de-COase-like_dom_sf"/>
</dbReference>
<evidence type="ECO:0000313" key="13">
    <source>
        <dbReference type="Proteomes" id="UP001203423"/>
    </source>
</evidence>
<evidence type="ECO:0000256" key="10">
    <source>
        <dbReference type="ARBA" id="ARBA00023063"/>
    </source>
</evidence>
<dbReference type="Pfam" id="PF00384">
    <property type="entry name" value="Molybdopterin"/>
    <property type="match status" value="1"/>
</dbReference>
<dbReference type="InterPro" id="IPR006657">
    <property type="entry name" value="MoPterin_dinucl-bd_dom"/>
</dbReference>
<dbReference type="EMBL" id="JAKIKS010000039">
    <property type="protein sequence ID" value="MCL1125081.1"/>
    <property type="molecule type" value="Genomic_DNA"/>
</dbReference>
<dbReference type="PROSITE" id="PS00551">
    <property type="entry name" value="MOLYBDOPTERIN_PROK_1"/>
    <property type="match status" value="1"/>
</dbReference>
<keyword evidence="8" id="KW-0408">Iron</keyword>
<name>A0ABT0LBL5_9GAMM</name>
<dbReference type="RefSeq" id="WP_248940360.1">
    <property type="nucleotide sequence ID" value="NZ_JAKIKS010000039.1"/>
</dbReference>